<feature type="region of interest" description="Disordered" evidence="1">
    <location>
        <begin position="1"/>
        <end position="37"/>
    </location>
</feature>
<feature type="compositionally biased region" description="Low complexity" evidence="1">
    <location>
        <begin position="14"/>
        <end position="32"/>
    </location>
</feature>
<organism evidence="2 3">
    <name type="scientific">Cronartium quercuum f. sp. fusiforme G11</name>
    <dbReference type="NCBI Taxonomy" id="708437"/>
    <lineage>
        <taxon>Eukaryota</taxon>
        <taxon>Fungi</taxon>
        <taxon>Dikarya</taxon>
        <taxon>Basidiomycota</taxon>
        <taxon>Pucciniomycotina</taxon>
        <taxon>Pucciniomycetes</taxon>
        <taxon>Pucciniales</taxon>
        <taxon>Coleosporiaceae</taxon>
        <taxon>Cronartium</taxon>
    </lineage>
</organism>
<reference evidence="2" key="1">
    <citation type="submission" date="2013-11" db="EMBL/GenBank/DDBJ databases">
        <title>Genome sequence of the fusiform rust pathogen reveals effectors for host alternation and coevolution with pine.</title>
        <authorList>
            <consortium name="DOE Joint Genome Institute"/>
            <person name="Smith K."/>
            <person name="Pendleton A."/>
            <person name="Kubisiak T."/>
            <person name="Anderson C."/>
            <person name="Salamov A."/>
            <person name="Aerts A."/>
            <person name="Riley R."/>
            <person name="Clum A."/>
            <person name="Lindquist E."/>
            <person name="Ence D."/>
            <person name="Campbell M."/>
            <person name="Kronenberg Z."/>
            <person name="Feau N."/>
            <person name="Dhillon B."/>
            <person name="Hamelin R."/>
            <person name="Burleigh J."/>
            <person name="Smith J."/>
            <person name="Yandell M."/>
            <person name="Nelson C."/>
            <person name="Grigoriev I."/>
            <person name="Davis J."/>
        </authorList>
    </citation>
    <scope>NUCLEOTIDE SEQUENCE</scope>
    <source>
        <strain evidence="2">G11</strain>
    </source>
</reference>
<dbReference type="Proteomes" id="UP000886653">
    <property type="component" value="Unassembled WGS sequence"/>
</dbReference>
<protein>
    <submittedName>
        <fullName evidence="2">Uncharacterized protein</fullName>
    </submittedName>
</protein>
<comment type="caution">
    <text evidence="2">The sequence shown here is derived from an EMBL/GenBank/DDBJ whole genome shotgun (WGS) entry which is preliminary data.</text>
</comment>
<evidence type="ECO:0000313" key="3">
    <source>
        <dbReference type="Proteomes" id="UP000886653"/>
    </source>
</evidence>
<proteinExistence type="predicted"/>
<name>A0A9P6NNA4_9BASI</name>
<evidence type="ECO:0000313" key="2">
    <source>
        <dbReference type="EMBL" id="KAG0150296.1"/>
    </source>
</evidence>
<sequence length="70" mass="7630">MVYVEASNQQQAIPSSFSGTSHSHSHPSTTSFANPLSYGTKRGRGFGYLPDFKHESEVGKPTSNLFTIPQ</sequence>
<dbReference type="EMBL" id="MU167220">
    <property type="protein sequence ID" value="KAG0150296.1"/>
    <property type="molecule type" value="Genomic_DNA"/>
</dbReference>
<evidence type="ECO:0000256" key="1">
    <source>
        <dbReference type="SAM" id="MobiDB-lite"/>
    </source>
</evidence>
<feature type="compositionally biased region" description="Polar residues" evidence="1">
    <location>
        <begin position="1"/>
        <end position="13"/>
    </location>
</feature>
<accession>A0A9P6NNA4</accession>
<dbReference type="AlphaFoldDB" id="A0A9P6NNA4"/>
<gene>
    <name evidence="2" type="ORF">CROQUDRAFT_88072</name>
</gene>
<keyword evidence="3" id="KW-1185">Reference proteome</keyword>